<dbReference type="InterPro" id="IPR035906">
    <property type="entry name" value="MetI-like_sf"/>
</dbReference>
<feature type="transmembrane region" description="Helical" evidence="7">
    <location>
        <begin position="218"/>
        <end position="237"/>
    </location>
</feature>
<evidence type="ECO:0000256" key="5">
    <source>
        <dbReference type="ARBA" id="ARBA00022989"/>
    </source>
</evidence>
<protein>
    <recommendedName>
        <fullName evidence="8">ABC transmembrane type-1 domain-containing protein</fullName>
    </recommendedName>
</protein>
<keyword evidence="3" id="KW-1003">Cell membrane</keyword>
<comment type="caution">
    <text evidence="9">The sequence shown here is derived from an EMBL/GenBank/DDBJ whole genome shotgun (WGS) entry which is preliminary data.</text>
</comment>
<dbReference type="PATRIC" id="fig|1235802.3.peg.459"/>
<comment type="similarity">
    <text evidence="7">Belongs to the binding-protein-dependent transport system permease family.</text>
</comment>
<gene>
    <name evidence="9" type="ORF">C823_00432</name>
</gene>
<dbReference type="PANTHER" id="PTHR30193">
    <property type="entry name" value="ABC TRANSPORTER PERMEASE PROTEIN"/>
    <property type="match status" value="1"/>
</dbReference>
<accession>N2BAE8</accession>
<dbReference type="Pfam" id="PF00528">
    <property type="entry name" value="BPD_transp_1"/>
    <property type="match status" value="1"/>
</dbReference>
<evidence type="ECO:0000256" key="1">
    <source>
        <dbReference type="ARBA" id="ARBA00004651"/>
    </source>
</evidence>
<dbReference type="CDD" id="cd06261">
    <property type="entry name" value="TM_PBP2"/>
    <property type="match status" value="1"/>
</dbReference>
<keyword evidence="5 7" id="KW-1133">Transmembrane helix</keyword>
<dbReference type="InterPro" id="IPR000515">
    <property type="entry name" value="MetI-like"/>
</dbReference>
<feature type="domain" description="ABC transmembrane type-1" evidence="8">
    <location>
        <begin position="70"/>
        <end position="284"/>
    </location>
</feature>
<evidence type="ECO:0000256" key="2">
    <source>
        <dbReference type="ARBA" id="ARBA00022448"/>
    </source>
</evidence>
<name>N2BAE8_9FIRM</name>
<dbReference type="PROSITE" id="PS50928">
    <property type="entry name" value="ABC_TM1"/>
    <property type="match status" value="1"/>
</dbReference>
<keyword evidence="4 7" id="KW-0812">Transmembrane</keyword>
<evidence type="ECO:0000256" key="4">
    <source>
        <dbReference type="ARBA" id="ARBA00022692"/>
    </source>
</evidence>
<dbReference type="AlphaFoldDB" id="N2BAE8"/>
<dbReference type="eggNOG" id="COG1175">
    <property type="taxonomic scope" value="Bacteria"/>
</dbReference>
<evidence type="ECO:0000259" key="8">
    <source>
        <dbReference type="PROSITE" id="PS50928"/>
    </source>
</evidence>
<feature type="transmembrane region" description="Helical" evidence="7">
    <location>
        <begin position="268"/>
        <end position="288"/>
    </location>
</feature>
<dbReference type="GO" id="GO:0055085">
    <property type="term" value="P:transmembrane transport"/>
    <property type="evidence" value="ECO:0007669"/>
    <property type="project" value="InterPro"/>
</dbReference>
<dbReference type="EMBL" id="AQFT01000012">
    <property type="protein sequence ID" value="EMZ37366.1"/>
    <property type="molecule type" value="Genomic_DNA"/>
</dbReference>
<evidence type="ECO:0000313" key="10">
    <source>
        <dbReference type="Proteomes" id="UP000012589"/>
    </source>
</evidence>
<evidence type="ECO:0000313" key="9">
    <source>
        <dbReference type="EMBL" id="EMZ37366.1"/>
    </source>
</evidence>
<feature type="transmembrane region" description="Helical" evidence="7">
    <location>
        <begin position="107"/>
        <end position="127"/>
    </location>
</feature>
<evidence type="ECO:0000256" key="6">
    <source>
        <dbReference type="ARBA" id="ARBA00023136"/>
    </source>
</evidence>
<dbReference type="STRING" id="1235802.C823_00432"/>
<keyword evidence="10" id="KW-1185">Reference proteome</keyword>
<dbReference type="Proteomes" id="UP000012589">
    <property type="component" value="Unassembled WGS sequence"/>
</dbReference>
<keyword evidence="2 7" id="KW-0813">Transport</keyword>
<reference evidence="9 10" key="1">
    <citation type="journal article" date="2014" name="Genome Announc.">
        <title>Draft genome sequences of the altered schaedler flora, a defined bacterial community from gnotobiotic mice.</title>
        <authorList>
            <person name="Wannemuehler M.J."/>
            <person name="Overstreet A.M."/>
            <person name="Ward D.V."/>
            <person name="Phillips G.J."/>
        </authorList>
    </citation>
    <scope>NUCLEOTIDE SEQUENCE [LARGE SCALE GENOMIC DNA]</scope>
    <source>
        <strain evidence="9 10">ASF492</strain>
    </source>
</reference>
<comment type="subcellular location">
    <subcellularLocation>
        <location evidence="1 7">Cell membrane</location>
        <topology evidence="1 7">Multi-pass membrane protein</topology>
    </subcellularLocation>
</comment>
<feature type="transmembrane region" description="Helical" evidence="7">
    <location>
        <begin position="74"/>
        <end position="95"/>
    </location>
</feature>
<dbReference type="InterPro" id="IPR051393">
    <property type="entry name" value="ABC_transporter_permease"/>
</dbReference>
<evidence type="ECO:0000256" key="3">
    <source>
        <dbReference type="ARBA" id="ARBA00022475"/>
    </source>
</evidence>
<dbReference type="SUPFAM" id="SSF161098">
    <property type="entry name" value="MetI-like"/>
    <property type="match status" value="1"/>
</dbReference>
<feature type="transmembrane region" description="Helical" evidence="7">
    <location>
        <begin position="157"/>
        <end position="185"/>
    </location>
</feature>
<sequence length="293" mass="32540">MKKKFSSNVTTILFLAPALILFVMFILYPVCNTIYLSFHSWKGIYGAPVKFVGLKNYTQVLSNDSFWLSLLNSLFFMIGGFVVLMPLSFGLALLITSKLKGTKLMKTSYFMPVMLSTTAVALMWVYMLNPSYGVINQLLEGIGLENLKQDWLSTPVLNIWCIVLVNEWMYAGYNMLIFAAGLVSIPGDVYEAAKLDGCTGWKQLRYVSIPLSKESFKIFSILCVTGCLKAFDLVWAMTKGGPNHTSEVPASLLYNEAFTFKSFGKSSAIGVLLLVLGISLSILVNTVLKREEA</sequence>
<dbReference type="HOGENOM" id="CLU_016047_0_0_9"/>
<evidence type="ECO:0000256" key="7">
    <source>
        <dbReference type="RuleBase" id="RU363032"/>
    </source>
</evidence>
<keyword evidence="6 7" id="KW-0472">Membrane</keyword>
<dbReference type="PANTHER" id="PTHR30193:SF37">
    <property type="entry name" value="INNER MEMBRANE ABC TRANSPORTER PERMEASE PROTEIN YCJO"/>
    <property type="match status" value="1"/>
</dbReference>
<organism evidence="9 10">
    <name type="scientific">Eubacterium plexicaudatum ASF492</name>
    <dbReference type="NCBI Taxonomy" id="1235802"/>
    <lineage>
        <taxon>Bacteria</taxon>
        <taxon>Bacillati</taxon>
        <taxon>Bacillota</taxon>
        <taxon>Clostridia</taxon>
        <taxon>Eubacteriales</taxon>
        <taxon>Eubacteriaceae</taxon>
        <taxon>Eubacterium</taxon>
    </lineage>
</organism>
<dbReference type="GO" id="GO:0005886">
    <property type="term" value="C:plasma membrane"/>
    <property type="evidence" value="ECO:0007669"/>
    <property type="project" value="UniProtKB-SubCell"/>
</dbReference>
<dbReference type="Gene3D" id="1.10.3720.10">
    <property type="entry name" value="MetI-like"/>
    <property type="match status" value="1"/>
</dbReference>
<feature type="transmembrane region" description="Helical" evidence="7">
    <location>
        <begin position="12"/>
        <end position="38"/>
    </location>
</feature>
<proteinExistence type="inferred from homology"/>